<protein>
    <submittedName>
        <fullName evidence="2">Non-ribosomal peptide synthetase SyfA</fullName>
    </submittedName>
</protein>
<dbReference type="InterPro" id="IPR042099">
    <property type="entry name" value="ANL_N_sf"/>
</dbReference>
<feature type="non-terminal residue" evidence="2">
    <location>
        <position position="1"/>
    </location>
</feature>
<dbReference type="GO" id="GO:0044550">
    <property type="term" value="P:secondary metabolite biosynthetic process"/>
    <property type="evidence" value="ECO:0007669"/>
    <property type="project" value="TreeGrafter"/>
</dbReference>
<organism evidence="2 3">
    <name type="scientific">Pseudomonas syringae pv. actinidiae ICMP 18807</name>
    <dbReference type="NCBI Taxonomy" id="1194404"/>
    <lineage>
        <taxon>Bacteria</taxon>
        <taxon>Pseudomonadati</taxon>
        <taxon>Pseudomonadota</taxon>
        <taxon>Gammaproteobacteria</taxon>
        <taxon>Pseudomonadales</taxon>
        <taxon>Pseudomonadaceae</taxon>
        <taxon>Pseudomonas</taxon>
        <taxon>Pseudomonas syringae</taxon>
    </lineage>
</organism>
<dbReference type="GO" id="GO:0043041">
    <property type="term" value="P:amino acid activation for nonribosomal peptide biosynthetic process"/>
    <property type="evidence" value="ECO:0007669"/>
    <property type="project" value="TreeGrafter"/>
</dbReference>
<proteinExistence type="predicted"/>
<evidence type="ECO:0000313" key="2">
    <source>
        <dbReference type="EMBL" id="EPN30036.1"/>
    </source>
</evidence>
<dbReference type="PANTHER" id="PTHR45527:SF14">
    <property type="entry name" value="PLIPASTATIN SYNTHASE SUBUNIT B"/>
    <property type="match status" value="1"/>
</dbReference>
<name>S6SGM0_PSESF</name>
<dbReference type="GO" id="GO:0031177">
    <property type="term" value="F:phosphopantetheine binding"/>
    <property type="evidence" value="ECO:0007669"/>
    <property type="project" value="TreeGrafter"/>
</dbReference>
<evidence type="ECO:0000259" key="1">
    <source>
        <dbReference type="Pfam" id="PF00501"/>
    </source>
</evidence>
<comment type="caution">
    <text evidence="2">The sequence shown here is derived from an EMBL/GenBank/DDBJ whole genome shotgun (WGS) entry which is preliminary data.</text>
</comment>
<dbReference type="PATRIC" id="fig|1194404.4.peg.8029"/>
<dbReference type="EMBL" id="AOKG01002707">
    <property type="protein sequence ID" value="EPN30036.1"/>
    <property type="molecule type" value="Genomic_DNA"/>
</dbReference>
<reference evidence="2 3" key="1">
    <citation type="journal article" date="2013" name="PLoS Pathog.">
        <title>Genomic analysis of the Kiwifruit pathogen Pseudomonas syringae pv. actinidiae provides insight into the origins of an emergent plant disease.</title>
        <authorList>
            <person name="McCann H.C."/>
            <person name="Rikkerink E.H."/>
            <person name="Bertels F."/>
            <person name="Fiers M."/>
            <person name="Lu A."/>
            <person name="Rees-George J."/>
            <person name="Andersen M.T."/>
            <person name="Gleave A.P."/>
            <person name="Haubold B."/>
            <person name="Wohlers M.W."/>
            <person name="Guttman D.S."/>
            <person name="Wang P.W."/>
            <person name="Straub C."/>
            <person name="Vanneste J.L."/>
            <person name="Rainey P.B."/>
            <person name="Templeton M.D."/>
        </authorList>
    </citation>
    <scope>NUCLEOTIDE SEQUENCE [LARGE SCALE GENOMIC DNA]</scope>
    <source>
        <strain evidence="2 3">ICMP 18807</strain>
    </source>
</reference>
<gene>
    <name evidence="2" type="ORF">A244_39318</name>
</gene>
<dbReference type="AlphaFoldDB" id="S6SGM0"/>
<accession>S6SGM0</accession>
<sequence length="114" mass="12591">HLLEDFNPARQAFPERLTVHALIEAQVARTPQSPALIQDGNALTYAQLNQQANRLAHYLISLGVRPDERVALCLHRGPQRLIGMLAVLKAGAAYVPVDPVYPAERIAYLLQDST</sequence>
<dbReference type="Gene3D" id="3.40.50.12780">
    <property type="entry name" value="N-terminal domain of ligase-like"/>
    <property type="match status" value="1"/>
</dbReference>
<dbReference type="Pfam" id="PF00501">
    <property type="entry name" value="AMP-binding"/>
    <property type="match status" value="1"/>
</dbReference>
<dbReference type="InterPro" id="IPR000873">
    <property type="entry name" value="AMP-dep_synth/lig_dom"/>
</dbReference>
<dbReference type="PANTHER" id="PTHR45527">
    <property type="entry name" value="NONRIBOSOMAL PEPTIDE SYNTHETASE"/>
    <property type="match status" value="1"/>
</dbReference>
<dbReference type="GO" id="GO:0005829">
    <property type="term" value="C:cytosol"/>
    <property type="evidence" value="ECO:0007669"/>
    <property type="project" value="TreeGrafter"/>
</dbReference>
<dbReference type="SUPFAM" id="SSF56801">
    <property type="entry name" value="Acetyl-CoA synthetase-like"/>
    <property type="match status" value="1"/>
</dbReference>
<dbReference type="Proteomes" id="UP000015729">
    <property type="component" value="Unassembled WGS sequence"/>
</dbReference>
<evidence type="ECO:0000313" key="3">
    <source>
        <dbReference type="Proteomes" id="UP000015729"/>
    </source>
</evidence>
<feature type="domain" description="AMP-dependent synthetase/ligase" evidence="1">
    <location>
        <begin position="24"/>
        <end position="113"/>
    </location>
</feature>
<feature type="non-terminal residue" evidence="2">
    <location>
        <position position="114"/>
    </location>
</feature>